<evidence type="ECO:0000256" key="2">
    <source>
        <dbReference type="HAMAP-Rule" id="MF_00791"/>
    </source>
</evidence>
<accession>A0A0R0DJE7</accession>
<proteinExistence type="inferred from homology"/>
<sequence>MDDQPRYAIHVTVDPRFLEEHSDPEQGRYAFAYTITLHNAGIEPARLLARHWKITDGQGNIEHVDGEGVIGEQPRLRPGEDYRYTSAVMLGTVQGTMQGHYDMLSDDGTEFIATIAPFALSIPRTLH</sequence>
<comment type="caution">
    <text evidence="4">The sequence shown here is derived from an EMBL/GenBank/DDBJ whole genome shotgun (WGS) entry which is preliminary data.</text>
</comment>
<evidence type="ECO:0000256" key="1">
    <source>
        <dbReference type="ARBA" id="ARBA00017693"/>
    </source>
</evidence>
<keyword evidence="5" id="KW-1185">Reference proteome</keyword>
<dbReference type="Pfam" id="PF04379">
    <property type="entry name" value="DUF525"/>
    <property type="match status" value="1"/>
</dbReference>
<dbReference type="SUPFAM" id="SSF110069">
    <property type="entry name" value="ApaG-like"/>
    <property type="match status" value="1"/>
</dbReference>
<dbReference type="Proteomes" id="UP000050956">
    <property type="component" value="Unassembled WGS sequence"/>
</dbReference>
<dbReference type="AlphaFoldDB" id="A0A0R0DJE7"/>
<evidence type="ECO:0000313" key="5">
    <source>
        <dbReference type="Proteomes" id="UP000050956"/>
    </source>
</evidence>
<dbReference type="PANTHER" id="PTHR47191:SF2">
    <property type="entry name" value="OS05G0170800 PROTEIN"/>
    <property type="match status" value="1"/>
</dbReference>
<dbReference type="EMBL" id="LDJM01000013">
    <property type="protein sequence ID" value="KRG78052.1"/>
    <property type="molecule type" value="Genomic_DNA"/>
</dbReference>
<dbReference type="OrthoDB" id="9795226at2"/>
<reference evidence="4 5" key="1">
    <citation type="submission" date="2015-05" db="EMBL/GenBank/DDBJ databases">
        <title>Genome sequencing and analysis of members of genus Stenotrophomonas.</title>
        <authorList>
            <person name="Patil P.P."/>
            <person name="Midha S."/>
            <person name="Patil P.B."/>
        </authorList>
    </citation>
    <scope>NUCLEOTIDE SEQUENCE [LARGE SCALE GENOMIC DNA]</scope>
    <source>
        <strain evidence="4 5">DSM 24757</strain>
    </source>
</reference>
<gene>
    <name evidence="2" type="primary">apaG</name>
    <name evidence="4" type="ORF">ABB30_05740</name>
</gene>
<organism evidence="4 5">
    <name type="scientific">Stenotrophomonas ginsengisoli</name>
    <dbReference type="NCBI Taxonomy" id="336566"/>
    <lineage>
        <taxon>Bacteria</taxon>
        <taxon>Pseudomonadati</taxon>
        <taxon>Pseudomonadota</taxon>
        <taxon>Gammaproteobacteria</taxon>
        <taxon>Lysobacterales</taxon>
        <taxon>Lysobacteraceae</taxon>
        <taxon>Stenotrophomonas</taxon>
    </lineage>
</organism>
<dbReference type="STRING" id="336566.ABB30_05740"/>
<dbReference type="NCBIfam" id="NF003967">
    <property type="entry name" value="PRK05461.1"/>
    <property type="match status" value="1"/>
</dbReference>
<feature type="domain" description="ApaG" evidence="3">
    <location>
        <begin position="3"/>
        <end position="127"/>
    </location>
</feature>
<dbReference type="InterPro" id="IPR050718">
    <property type="entry name" value="ApaG-like"/>
</dbReference>
<dbReference type="PANTHER" id="PTHR47191">
    <property type="entry name" value="OS05G0170800 PROTEIN"/>
    <property type="match status" value="1"/>
</dbReference>
<name>A0A0R0DJE7_9GAMM</name>
<dbReference type="Gene3D" id="2.60.40.1470">
    <property type="entry name" value="ApaG domain"/>
    <property type="match status" value="1"/>
</dbReference>
<dbReference type="PATRIC" id="fig|336566.3.peg.486"/>
<dbReference type="InterPro" id="IPR023065">
    <property type="entry name" value="Uncharacterised_ApaG"/>
</dbReference>
<evidence type="ECO:0000259" key="3">
    <source>
        <dbReference type="PROSITE" id="PS51087"/>
    </source>
</evidence>
<dbReference type="InterPro" id="IPR036767">
    <property type="entry name" value="ApaG_sf"/>
</dbReference>
<evidence type="ECO:0000313" key="4">
    <source>
        <dbReference type="EMBL" id="KRG78052.1"/>
    </source>
</evidence>
<dbReference type="PROSITE" id="PS51087">
    <property type="entry name" value="APAG"/>
    <property type="match status" value="1"/>
</dbReference>
<dbReference type="InterPro" id="IPR007474">
    <property type="entry name" value="ApaG_domain"/>
</dbReference>
<dbReference type="HAMAP" id="MF_00791">
    <property type="entry name" value="ApaG"/>
    <property type="match status" value="1"/>
</dbReference>
<protein>
    <recommendedName>
        <fullName evidence="1 2">Protein ApaG</fullName>
    </recommendedName>
</protein>
<dbReference type="RefSeq" id="WP_057637357.1">
    <property type="nucleotide sequence ID" value="NZ_LDJM01000013.1"/>
</dbReference>